<dbReference type="AlphaFoldDB" id="A0A7G2C4V3"/>
<name>A0A7G2C4V3_9TRYP</name>
<evidence type="ECO:0000313" key="3">
    <source>
        <dbReference type="Proteomes" id="UP000515908"/>
    </source>
</evidence>
<gene>
    <name evidence="2" type="ORF">ADEAN_000035800</name>
</gene>
<organism evidence="2 3">
    <name type="scientific">Angomonas deanei</name>
    <dbReference type="NCBI Taxonomy" id="59799"/>
    <lineage>
        <taxon>Eukaryota</taxon>
        <taxon>Discoba</taxon>
        <taxon>Euglenozoa</taxon>
        <taxon>Kinetoplastea</taxon>
        <taxon>Metakinetoplastina</taxon>
        <taxon>Trypanosomatida</taxon>
        <taxon>Trypanosomatidae</taxon>
        <taxon>Strigomonadinae</taxon>
        <taxon>Angomonas</taxon>
    </lineage>
</organism>
<protein>
    <submittedName>
        <fullName evidence="2">Uncharacterized protein</fullName>
    </submittedName>
</protein>
<keyword evidence="3" id="KW-1185">Reference proteome</keyword>
<proteinExistence type="predicted"/>
<accession>A0A7G2C4V3</accession>
<reference evidence="2 3" key="1">
    <citation type="submission" date="2020-08" db="EMBL/GenBank/DDBJ databases">
        <authorList>
            <person name="Newling K."/>
            <person name="Davey J."/>
            <person name="Forrester S."/>
        </authorList>
    </citation>
    <scope>NUCLEOTIDE SEQUENCE [LARGE SCALE GENOMIC DNA]</scope>
    <source>
        <strain evidence="3">Crithidia deanei Carvalho (ATCC PRA-265)</strain>
    </source>
</reference>
<sequence length="236" mass="26764">MTFFTSDPPSVFMSLPDDSSAVNHLSCPNGSGEDGNTVQIGFQPEDDTARAILDTFLQEESDDDDAEMQDGRPYSSYEFMHPSEGGRLELHLSFRDQRKEILYGQLRKITDEESIQPFVTDEVGEHIFKQKNHHNNSEEEAPITWEEELHYILHLRSTPTADTHGSGEVEKINRNNRFVRNCYDTVIQLGGMLESYQYHYGRPAGDPAPVRVYREEGGEAEYIELPPPPQPSGGEK</sequence>
<dbReference type="VEuPathDB" id="TriTrypDB:ADEAN_000035800"/>
<evidence type="ECO:0000313" key="2">
    <source>
        <dbReference type="EMBL" id="CAD2212922.1"/>
    </source>
</evidence>
<feature type="region of interest" description="Disordered" evidence="1">
    <location>
        <begin position="217"/>
        <end position="236"/>
    </location>
</feature>
<dbReference type="Proteomes" id="UP000515908">
    <property type="component" value="Chromosome 01"/>
</dbReference>
<evidence type="ECO:0000256" key="1">
    <source>
        <dbReference type="SAM" id="MobiDB-lite"/>
    </source>
</evidence>
<dbReference type="EMBL" id="LR877145">
    <property type="protein sequence ID" value="CAD2212922.1"/>
    <property type="molecule type" value="Genomic_DNA"/>
</dbReference>
<feature type="compositionally biased region" description="Pro residues" evidence="1">
    <location>
        <begin position="225"/>
        <end position="236"/>
    </location>
</feature>